<dbReference type="AlphaFoldDB" id="A0A261VJL8"/>
<organism evidence="2 3">
    <name type="scientific">Bordetella genomosp. 12</name>
    <dbReference type="NCBI Taxonomy" id="463035"/>
    <lineage>
        <taxon>Bacteria</taxon>
        <taxon>Pseudomonadati</taxon>
        <taxon>Pseudomonadota</taxon>
        <taxon>Betaproteobacteria</taxon>
        <taxon>Burkholderiales</taxon>
        <taxon>Alcaligenaceae</taxon>
        <taxon>Bordetella</taxon>
    </lineage>
</organism>
<dbReference type="RefSeq" id="WP_094811327.1">
    <property type="nucleotide sequence ID" value="NZ_NEVU01000002.1"/>
</dbReference>
<reference evidence="3" key="1">
    <citation type="submission" date="2017-05" db="EMBL/GenBank/DDBJ databases">
        <title>Complete and WGS of Bordetella genogroups.</title>
        <authorList>
            <person name="Spilker T."/>
            <person name="Lipuma J."/>
        </authorList>
    </citation>
    <scope>NUCLEOTIDE SEQUENCE [LARGE SCALE GENOMIC DNA]</scope>
    <source>
        <strain evidence="3">AU6712</strain>
    </source>
</reference>
<dbReference type="Proteomes" id="UP000216429">
    <property type="component" value="Unassembled WGS sequence"/>
</dbReference>
<evidence type="ECO:0000256" key="1">
    <source>
        <dbReference type="SAM" id="SignalP"/>
    </source>
</evidence>
<keyword evidence="1" id="KW-0732">Signal</keyword>
<gene>
    <name evidence="2" type="ORF">CAL22_05875</name>
</gene>
<name>A0A261VJL8_9BORD</name>
<evidence type="ECO:0000313" key="3">
    <source>
        <dbReference type="Proteomes" id="UP000216429"/>
    </source>
</evidence>
<feature type="signal peptide" evidence="1">
    <location>
        <begin position="1"/>
        <end position="19"/>
    </location>
</feature>
<accession>A0A261VJL8</accession>
<sequence length="360" mass="40195">MRKLLVCAAIFFISFAAYASSLPKIADLDLGGVRLEGTERGRVAAPEDGVEYQFLMRYRPDAGEQKPEISWTPLSDYSRDGAFSVDLNGRGIYDFHIQARKSGSTEKIINAYLGQIEVTSEAALSRLTFYSSRDVKSYSVAIDDYLGIFSHKEAMAALATGPDFYKFVVDTYQPRLFPESLRELGTEALFSIHAMNTVAALYHYGNFQNKEALGCVIENESGQRIRNFSEFTRSEIGCCYDYAALLAYVLHRRGIKYEYRYIPGHVFVDAQIAGKTYTFDPTVNIAYVGGIEDAVSDRTGYLLLFPLAAAEMGNRYESADLPIFRRKLLAWLGLASVDDISKEAPSDLMAKIEAIVFADK</sequence>
<evidence type="ECO:0000313" key="2">
    <source>
        <dbReference type="EMBL" id="OZI74027.1"/>
    </source>
</evidence>
<dbReference type="InterPro" id="IPR038765">
    <property type="entry name" value="Papain-like_cys_pep_sf"/>
</dbReference>
<dbReference type="SUPFAM" id="SSF54001">
    <property type="entry name" value="Cysteine proteinases"/>
    <property type="match status" value="1"/>
</dbReference>
<feature type="chain" id="PRO_5012808485" evidence="1">
    <location>
        <begin position="20"/>
        <end position="360"/>
    </location>
</feature>
<protein>
    <submittedName>
        <fullName evidence="2">Uncharacterized protein</fullName>
    </submittedName>
</protein>
<keyword evidence="3" id="KW-1185">Reference proteome</keyword>
<proteinExistence type="predicted"/>
<comment type="caution">
    <text evidence="2">The sequence shown here is derived from an EMBL/GenBank/DDBJ whole genome shotgun (WGS) entry which is preliminary data.</text>
</comment>
<dbReference type="EMBL" id="NEVU01000002">
    <property type="protein sequence ID" value="OZI74027.1"/>
    <property type="molecule type" value="Genomic_DNA"/>
</dbReference>
<dbReference type="Gene3D" id="3.10.620.30">
    <property type="match status" value="1"/>
</dbReference>